<proteinExistence type="predicted"/>
<keyword evidence="5 7" id="KW-1133">Transmembrane helix</keyword>
<dbReference type="PATRIC" id="fig|1423796.3.peg.565"/>
<evidence type="ECO:0000313" key="9">
    <source>
        <dbReference type="Proteomes" id="UP000051638"/>
    </source>
</evidence>
<dbReference type="PANTHER" id="PTHR43266">
    <property type="entry name" value="MACROLIDE-EFFLUX PROTEIN"/>
    <property type="match status" value="1"/>
</dbReference>
<dbReference type="GO" id="GO:0005886">
    <property type="term" value="C:plasma membrane"/>
    <property type="evidence" value="ECO:0007669"/>
    <property type="project" value="UniProtKB-SubCell"/>
</dbReference>
<evidence type="ECO:0000256" key="5">
    <source>
        <dbReference type="ARBA" id="ARBA00022989"/>
    </source>
</evidence>
<name>A0A0R2D9Y8_9LACO</name>
<dbReference type="SUPFAM" id="SSF103473">
    <property type="entry name" value="MFS general substrate transporter"/>
    <property type="match status" value="1"/>
</dbReference>
<keyword evidence="6 7" id="KW-0472">Membrane</keyword>
<feature type="transmembrane region" description="Helical" evidence="7">
    <location>
        <begin position="257"/>
        <end position="279"/>
    </location>
</feature>
<evidence type="ECO:0000256" key="7">
    <source>
        <dbReference type="SAM" id="Phobius"/>
    </source>
</evidence>
<keyword evidence="9" id="KW-1185">Reference proteome</keyword>
<feature type="transmembrane region" description="Helical" evidence="7">
    <location>
        <begin position="144"/>
        <end position="166"/>
    </location>
</feature>
<feature type="transmembrane region" description="Helical" evidence="7">
    <location>
        <begin position="172"/>
        <end position="190"/>
    </location>
</feature>
<feature type="transmembrane region" description="Helical" evidence="7">
    <location>
        <begin position="75"/>
        <end position="97"/>
    </location>
</feature>
<dbReference type="InterPro" id="IPR036259">
    <property type="entry name" value="MFS_trans_sf"/>
</dbReference>
<dbReference type="OrthoDB" id="2293709at2"/>
<dbReference type="Gene3D" id="1.20.1250.20">
    <property type="entry name" value="MFS general substrate transporter like domains"/>
    <property type="match status" value="1"/>
</dbReference>
<keyword evidence="4 7" id="KW-0812">Transmembrane</keyword>
<reference evidence="8 9" key="1">
    <citation type="journal article" date="2015" name="Genome Announc.">
        <title>Expanding the biotechnology potential of lactobacilli through comparative genomics of 213 strains and associated genera.</title>
        <authorList>
            <person name="Sun Z."/>
            <person name="Harris H.M."/>
            <person name="McCann A."/>
            <person name="Guo C."/>
            <person name="Argimon S."/>
            <person name="Zhang W."/>
            <person name="Yang X."/>
            <person name="Jeffery I.B."/>
            <person name="Cooney J.C."/>
            <person name="Kagawa T.F."/>
            <person name="Liu W."/>
            <person name="Song Y."/>
            <person name="Salvetti E."/>
            <person name="Wrobel A."/>
            <person name="Rasinkangas P."/>
            <person name="Parkhill J."/>
            <person name="Rea M.C."/>
            <person name="O'Sullivan O."/>
            <person name="Ritari J."/>
            <person name="Douillard F.P."/>
            <person name="Paul Ross R."/>
            <person name="Yang R."/>
            <person name="Briner A.E."/>
            <person name="Felis G.E."/>
            <person name="de Vos W.M."/>
            <person name="Barrangou R."/>
            <person name="Klaenhammer T.R."/>
            <person name="Caufield P.W."/>
            <person name="Cui Y."/>
            <person name="Zhang H."/>
            <person name="O'Toole P.W."/>
        </authorList>
    </citation>
    <scope>NUCLEOTIDE SEQUENCE [LARGE SCALE GENOMIC DNA]</scope>
    <source>
        <strain evidence="8 9">DSM 20253</strain>
    </source>
</reference>
<feature type="transmembrane region" description="Helical" evidence="7">
    <location>
        <begin position="44"/>
        <end position="63"/>
    </location>
</feature>
<dbReference type="EMBL" id="AYYI01000002">
    <property type="protein sequence ID" value="KRN00163.1"/>
    <property type="molecule type" value="Genomic_DNA"/>
</dbReference>
<dbReference type="AlphaFoldDB" id="A0A0R2D9Y8"/>
<organism evidence="8 9">
    <name type="scientific">Loigolactobacillus rennini DSM 20253</name>
    <dbReference type="NCBI Taxonomy" id="1423796"/>
    <lineage>
        <taxon>Bacteria</taxon>
        <taxon>Bacillati</taxon>
        <taxon>Bacillota</taxon>
        <taxon>Bacilli</taxon>
        <taxon>Lactobacillales</taxon>
        <taxon>Lactobacillaceae</taxon>
        <taxon>Loigolactobacillus</taxon>
    </lineage>
</organism>
<evidence type="ECO:0000256" key="3">
    <source>
        <dbReference type="ARBA" id="ARBA00022475"/>
    </source>
</evidence>
<dbReference type="Proteomes" id="UP000051638">
    <property type="component" value="Unassembled WGS sequence"/>
</dbReference>
<feature type="transmembrane region" description="Helical" evidence="7">
    <location>
        <begin position="300"/>
        <end position="320"/>
    </location>
</feature>
<feature type="transmembrane region" description="Helical" evidence="7">
    <location>
        <begin position="230"/>
        <end position="251"/>
    </location>
</feature>
<evidence type="ECO:0000256" key="2">
    <source>
        <dbReference type="ARBA" id="ARBA00022448"/>
    </source>
</evidence>
<comment type="subcellular location">
    <subcellularLocation>
        <location evidence="1">Cell membrane</location>
        <topology evidence="1">Multi-pass membrane protein</topology>
    </subcellularLocation>
</comment>
<dbReference type="STRING" id="1423796.FC24_GL000549"/>
<feature type="transmembrane region" description="Helical" evidence="7">
    <location>
        <begin position="382"/>
        <end position="400"/>
    </location>
</feature>
<comment type="caution">
    <text evidence="8">The sequence shown here is derived from an EMBL/GenBank/DDBJ whole genome shotgun (WGS) entry which is preliminary data.</text>
</comment>
<evidence type="ECO:0000256" key="4">
    <source>
        <dbReference type="ARBA" id="ARBA00022692"/>
    </source>
</evidence>
<dbReference type="RefSeq" id="WP_057872857.1">
    <property type="nucleotide sequence ID" value="NZ_AYYI01000002.1"/>
</dbReference>
<accession>A0A0R2D9Y8</accession>
<sequence>MFKFIKSNPKFMQLISINLCAKIGDRLFYTPLLTLAATLSKAKLAVMLVAISETLPILLNFFLGSRADQKRHKLVAVSYNAGFRGVLYLIIASLLYFQPSLTLIISIANLNLISDLLGNYSSALTTPFTKLLITLDEMQQAQGIVSLTTQLVHVAATFIGAVLLTFFFNQTIAYLNAALFLLTAILYRLMAQHLIAIEKQLPQQKNTHITQLIKINFSLLANNRSVLNELCQLALINGFFGATTPIFVLFLKEDQPTLFFSQPLTIALLSGLVTSSMLLGNGLSSKIWTYQSNQTLNNMAFWGICYVSLGFFLNNTILVLSAASSVAFLLGLVSPRFSAAIITYYPTANLGGIVTMVNSLLMLIPPVTSFIFPIIATINLTVSYGSFLLYGLILLAMSWFTKFRN</sequence>
<keyword evidence="3" id="KW-1003">Cell membrane</keyword>
<gene>
    <name evidence="8" type="ORF">FC24_GL000549</name>
</gene>
<protein>
    <recommendedName>
        <fullName evidence="10">Permease</fullName>
    </recommendedName>
</protein>
<dbReference type="PANTHER" id="PTHR43266:SF2">
    <property type="entry name" value="MAJOR FACILITATOR SUPERFAMILY (MFS) PROFILE DOMAIN-CONTAINING PROTEIN"/>
    <property type="match status" value="1"/>
</dbReference>
<evidence type="ECO:0000256" key="6">
    <source>
        <dbReference type="ARBA" id="ARBA00023136"/>
    </source>
</evidence>
<evidence type="ECO:0008006" key="10">
    <source>
        <dbReference type="Google" id="ProtNLM"/>
    </source>
</evidence>
<evidence type="ECO:0000256" key="1">
    <source>
        <dbReference type="ARBA" id="ARBA00004651"/>
    </source>
</evidence>
<evidence type="ECO:0000313" key="8">
    <source>
        <dbReference type="EMBL" id="KRN00163.1"/>
    </source>
</evidence>
<keyword evidence="2" id="KW-0813">Transport</keyword>